<dbReference type="GO" id="GO:0071949">
    <property type="term" value="F:FAD binding"/>
    <property type="evidence" value="ECO:0007669"/>
    <property type="project" value="InterPro"/>
</dbReference>
<dbReference type="InterPro" id="IPR002938">
    <property type="entry name" value="FAD-bd"/>
</dbReference>
<dbReference type="PRINTS" id="PR00420">
    <property type="entry name" value="RNGMNOXGNASE"/>
</dbReference>
<dbReference type="KEGG" id="thu:AC731_017160"/>
<dbReference type="SUPFAM" id="SSF51905">
    <property type="entry name" value="FAD/NAD(P)-binding domain"/>
    <property type="match status" value="1"/>
</dbReference>
<dbReference type="Proteomes" id="UP000036902">
    <property type="component" value="Chromosome"/>
</dbReference>
<gene>
    <name evidence="2" type="ORF">AC731_017160</name>
</gene>
<keyword evidence="3" id="KW-1185">Reference proteome</keyword>
<name>A0A127K975_9RHOO</name>
<dbReference type="RefSeq" id="WP_048707959.1">
    <property type="nucleotide sequence ID" value="NZ_CP014646.1"/>
</dbReference>
<accession>A0A127K975</accession>
<proteinExistence type="predicted"/>
<evidence type="ECO:0000313" key="2">
    <source>
        <dbReference type="EMBL" id="AMO38520.1"/>
    </source>
</evidence>
<reference evidence="3" key="1">
    <citation type="submission" date="2016-03" db="EMBL/GenBank/DDBJ databases">
        <authorList>
            <person name="Ma C."/>
            <person name="Zhou S."/>
            <person name="Yang G."/>
        </authorList>
    </citation>
    <scope>NUCLEOTIDE SEQUENCE [LARGE SCALE GENOMIC DNA]</scope>
    <source>
        <strain evidence="3">SgZ-1</strain>
    </source>
</reference>
<dbReference type="PANTHER" id="PTHR43747:SF1">
    <property type="entry name" value="SLR1998 PROTEIN"/>
    <property type="match status" value="1"/>
</dbReference>
<evidence type="ECO:0000313" key="3">
    <source>
        <dbReference type="Proteomes" id="UP000036902"/>
    </source>
</evidence>
<dbReference type="EMBL" id="CP014646">
    <property type="protein sequence ID" value="AMO38520.1"/>
    <property type="molecule type" value="Genomic_DNA"/>
</dbReference>
<dbReference type="STRING" id="1134435.AC731_017160"/>
<dbReference type="Pfam" id="PF01494">
    <property type="entry name" value="FAD_binding_3"/>
    <property type="match status" value="1"/>
</dbReference>
<dbReference type="InterPro" id="IPR036188">
    <property type="entry name" value="FAD/NAD-bd_sf"/>
</dbReference>
<dbReference type="Gene3D" id="3.50.50.60">
    <property type="entry name" value="FAD/NAD(P)-binding domain"/>
    <property type="match status" value="1"/>
</dbReference>
<protein>
    <submittedName>
        <fullName evidence="2">FAD-dependent oxidoreductase</fullName>
    </submittedName>
</protein>
<dbReference type="Gene3D" id="3.30.9.100">
    <property type="match status" value="1"/>
</dbReference>
<evidence type="ECO:0000259" key="1">
    <source>
        <dbReference type="Pfam" id="PF01494"/>
    </source>
</evidence>
<sequence length="447" mass="48081">MATEGIVIIGAGPAGAAAAIGLARMGEPVVLVGEPRRFAAVEGTSVRVIDALRGLGLRQALQALAPPSPRRAVWNGRYTEANQESLVDRERFDRGLLDDLERLGVKLVRGRVTALHSAPGLHELEIDTDAGRRTLAADFLVEARGRAAPGGGAPRLRGVETVSLLQYWRGPAGEAGSAVTGVEDGWMWMAALADGRRYLQLTIDVASASLPPKRALGDYCSARFRAVEAATPFLRDAEPVGEPYARTSTAVLNEVVAGDDWIRVGDAAMAVDPLSGNGIFQALSSALQAPAVVATLRHDPHRAALARQFHSRRIEHLFHRFARIGRDFYAQELRWPQAPFWAARRGWPDAQPLHATVTPETVRVARGPVVCEGRIVEADVVVTPDQPLGVWQVDGLAVAPILAALRAEEGSARDKVRGEAVLCARFGLEPARAAGLLAWMRAQNWLI</sequence>
<organism evidence="2 3">
    <name type="scientific">Thauera humireducens</name>
    <dbReference type="NCBI Taxonomy" id="1134435"/>
    <lineage>
        <taxon>Bacteria</taxon>
        <taxon>Pseudomonadati</taxon>
        <taxon>Pseudomonadota</taxon>
        <taxon>Betaproteobacteria</taxon>
        <taxon>Rhodocyclales</taxon>
        <taxon>Zoogloeaceae</taxon>
        <taxon>Thauera</taxon>
    </lineage>
</organism>
<feature type="domain" description="FAD-binding" evidence="1">
    <location>
        <begin position="6"/>
        <end position="146"/>
    </location>
</feature>
<dbReference type="PANTHER" id="PTHR43747">
    <property type="entry name" value="FAD-BINDING PROTEIN"/>
    <property type="match status" value="1"/>
</dbReference>
<dbReference type="InterPro" id="IPR050816">
    <property type="entry name" value="Flavin-dep_Halogenase_NPB"/>
</dbReference>
<dbReference type="AlphaFoldDB" id="A0A127K975"/>